<dbReference type="Proteomes" id="UP000644507">
    <property type="component" value="Unassembled WGS sequence"/>
</dbReference>
<reference evidence="1" key="2">
    <citation type="submission" date="2020-09" db="EMBL/GenBank/DDBJ databases">
        <authorList>
            <person name="Sun Q."/>
            <person name="Kim S."/>
        </authorList>
    </citation>
    <scope>NUCLEOTIDE SEQUENCE</scope>
    <source>
        <strain evidence="1">KCTC 12988</strain>
    </source>
</reference>
<comment type="caution">
    <text evidence="1">The sequence shown here is derived from an EMBL/GenBank/DDBJ whole genome shotgun (WGS) entry which is preliminary data.</text>
</comment>
<organism evidence="1 2">
    <name type="scientific">Roseibacillus persicicus</name>
    <dbReference type="NCBI Taxonomy" id="454148"/>
    <lineage>
        <taxon>Bacteria</taxon>
        <taxon>Pseudomonadati</taxon>
        <taxon>Verrucomicrobiota</taxon>
        <taxon>Verrucomicrobiia</taxon>
        <taxon>Verrucomicrobiales</taxon>
        <taxon>Verrucomicrobiaceae</taxon>
        <taxon>Roseibacillus</taxon>
    </lineage>
</organism>
<accession>A0A918THN3</accession>
<protein>
    <submittedName>
        <fullName evidence="1">Uncharacterized protein</fullName>
    </submittedName>
</protein>
<reference evidence="1" key="1">
    <citation type="journal article" date="2014" name="Int. J. Syst. Evol. Microbiol.">
        <title>Complete genome sequence of Corynebacterium casei LMG S-19264T (=DSM 44701T), isolated from a smear-ripened cheese.</title>
        <authorList>
            <consortium name="US DOE Joint Genome Institute (JGI-PGF)"/>
            <person name="Walter F."/>
            <person name="Albersmeier A."/>
            <person name="Kalinowski J."/>
            <person name="Ruckert C."/>
        </authorList>
    </citation>
    <scope>NUCLEOTIDE SEQUENCE</scope>
    <source>
        <strain evidence="1">KCTC 12988</strain>
    </source>
</reference>
<proteinExistence type="predicted"/>
<keyword evidence="2" id="KW-1185">Reference proteome</keyword>
<evidence type="ECO:0000313" key="1">
    <source>
        <dbReference type="EMBL" id="GHC46458.1"/>
    </source>
</evidence>
<sequence>MIKGPREFWVVRKVLSRTKGVSLGTFPDHSRLFYQNSPTGEALALTAGEGGEEGDLASLG</sequence>
<dbReference type="AlphaFoldDB" id="A0A918THN3"/>
<name>A0A918THN3_9BACT</name>
<gene>
    <name evidence="1" type="ORF">GCM10007100_10100</name>
</gene>
<dbReference type="EMBL" id="BMXI01000003">
    <property type="protein sequence ID" value="GHC46458.1"/>
    <property type="molecule type" value="Genomic_DNA"/>
</dbReference>
<evidence type="ECO:0000313" key="2">
    <source>
        <dbReference type="Proteomes" id="UP000644507"/>
    </source>
</evidence>